<dbReference type="OMA" id="HEMEKEW"/>
<keyword evidence="2" id="KW-1185">Reference proteome</keyword>
<name>A7ELP7_SCLS1</name>
<organism evidence="1 2">
    <name type="scientific">Sclerotinia sclerotiorum (strain ATCC 18683 / 1980 / Ss-1)</name>
    <name type="common">White mold</name>
    <name type="synonym">Whetzelinia sclerotiorum</name>
    <dbReference type="NCBI Taxonomy" id="665079"/>
    <lineage>
        <taxon>Eukaryota</taxon>
        <taxon>Fungi</taxon>
        <taxon>Dikarya</taxon>
        <taxon>Ascomycota</taxon>
        <taxon>Pezizomycotina</taxon>
        <taxon>Leotiomycetes</taxon>
        <taxon>Helotiales</taxon>
        <taxon>Sclerotiniaceae</taxon>
        <taxon>Sclerotinia</taxon>
    </lineage>
</organism>
<dbReference type="EMBL" id="CH476627">
    <property type="protein sequence ID" value="EDO03763.1"/>
    <property type="molecule type" value="Genomic_DNA"/>
</dbReference>
<dbReference type="AlphaFoldDB" id="A7ELP7"/>
<dbReference type="HOGENOM" id="CLU_049910_0_0_1"/>
<dbReference type="GeneID" id="5489009"/>
<dbReference type="eggNOG" id="ENOG502SR0X">
    <property type="taxonomic scope" value="Eukaryota"/>
</dbReference>
<dbReference type="Proteomes" id="UP000001312">
    <property type="component" value="Unassembled WGS sequence"/>
</dbReference>
<evidence type="ECO:0000313" key="1">
    <source>
        <dbReference type="EMBL" id="EDO03763.1"/>
    </source>
</evidence>
<reference evidence="2" key="1">
    <citation type="journal article" date="2011" name="PLoS Genet.">
        <title>Genomic analysis of the necrotrophic fungal pathogens Sclerotinia sclerotiorum and Botrytis cinerea.</title>
        <authorList>
            <person name="Amselem J."/>
            <person name="Cuomo C.A."/>
            <person name="van Kan J.A."/>
            <person name="Viaud M."/>
            <person name="Benito E.P."/>
            <person name="Couloux A."/>
            <person name="Coutinho P.M."/>
            <person name="de Vries R.P."/>
            <person name="Dyer P.S."/>
            <person name="Fillinger S."/>
            <person name="Fournier E."/>
            <person name="Gout L."/>
            <person name="Hahn M."/>
            <person name="Kohn L."/>
            <person name="Lapalu N."/>
            <person name="Plummer K.M."/>
            <person name="Pradier J.M."/>
            <person name="Quevillon E."/>
            <person name="Sharon A."/>
            <person name="Simon A."/>
            <person name="ten Have A."/>
            <person name="Tudzynski B."/>
            <person name="Tudzynski P."/>
            <person name="Wincker P."/>
            <person name="Andrew M."/>
            <person name="Anthouard V."/>
            <person name="Beever R.E."/>
            <person name="Beffa R."/>
            <person name="Benoit I."/>
            <person name="Bouzid O."/>
            <person name="Brault B."/>
            <person name="Chen Z."/>
            <person name="Choquer M."/>
            <person name="Collemare J."/>
            <person name="Cotton P."/>
            <person name="Danchin E.G."/>
            <person name="Da Silva C."/>
            <person name="Gautier A."/>
            <person name="Giraud C."/>
            <person name="Giraud T."/>
            <person name="Gonzalez C."/>
            <person name="Grossetete S."/>
            <person name="Guldener U."/>
            <person name="Henrissat B."/>
            <person name="Howlett B.J."/>
            <person name="Kodira C."/>
            <person name="Kretschmer M."/>
            <person name="Lappartient A."/>
            <person name="Leroch M."/>
            <person name="Levis C."/>
            <person name="Mauceli E."/>
            <person name="Neuveglise C."/>
            <person name="Oeser B."/>
            <person name="Pearson M."/>
            <person name="Poulain J."/>
            <person name="Poussereau N."/>
            <person name="Quesneville H."/>
            <person name="Rascle C."/>
            <person name="Schumacher J."/>
            <person name="Segurens B."/>
            <person name="Sexton A."/>
            <person name="Silva E."/>
            <person name="Sirven C."/>
            <person name="Soanes D.M."/>
            <person name="Talbot N.J."/>
            <person name="Templeton M."/>
            <person name="Yandava C."/>
            <person name="Yarden O."/>
            <person name="Zeng Q."/>
            <person name="Rollins J.A."/>
            <person name="Lebrun M.H."/>
            <person name="Dickman M."/>
        </authorList>
    </citation>
    <scope>NUCLEOTIDE SEQUENCE [LARGE SCALE GENOMIC DNA]</scope>
    <source>
        <strain evidence="2">ATCC 18683 / 1980 / Ss-1</strain>
    </source>
</reference>
<dbReference type="KEGG" id="ssl:SS1G_06244"/>
<dbReference type="InParanoid" id="A7ELP7"/>
<proteinExistence type="predicted"/>
<protein>
    <submittedName>
        <fullName evidence="1">Uncharacterized protein</fullName>
    </submittedName>
</protein>
<gene>
    <name evidence="1" type="ORF">SS1G_06244</name>
</gene>
<accession>A7ELP7</accession>
<evidence type="ECO:0000313" key="2">
    <source>
        <dbReference type="Proteomes" id="UP000001312"/>
    </source>
</evidence>
<dbReference type="RefSeq" id="XP_001593322.1">
    <property type="nucleotide sequence ID" value="XM_001593272.1"/>
</dbReference>
<sequence>MLIKNMIPFDLILRSMSHKIRAGLCIYPHDLDLLLEHGESICPRIEDTGLQSQEHPLNLNECWIYWNWIKESKLRLNKLKSQELRLAARLIEQYPRILKKPHDPSQSAPRPNTTHLMVRFERQAVKSLYDRNLSHDWNRYQYRSDTNVILLVPYDRYLWLLLETLAKHPLDFEVTGLEESLAKVSLLDQKQGTHSRDIEPSSTLSKNNTNVFRYPENIAENLRTVLKGLMYIYTKPPLTVPRIQWSSTGNTSSSEKWPKFVVHKGQEEHAQNKNIRMNWNIRPRDEREYEWLAAFLKAVTWIELNIGSTEDS</sequence>